<dbReference type="Gene3D" id="1.10.3210.10">
    <property type="entry name" value="Hypothetical protein af1432"/>
    <property type="match status" value="1"/>
</dbReference>
<accession>A0A4R6C3Z5</accession>
<keyword evidence="1" id="KW-0479">Metal-binding</keyword>
<dbReference type="PANTHER" id="PTHR11845">
    <property type="entry name" value="5'-DEOXYNUCLEOTIDASE HDDC2"/>
    <property type="match status" value="1"/>
</dbReference>
<dbReference type="AlphaFoldDB" id="A0A4R6C3Z5"/>
<evidence type="ECO:0000313" key="4">
    <source>
        <dbReference type="EMBL" id="TDM16002.1"/>
    </source>
</evidence>
<proteinExistence type="predicted"/>
<protein>
    <submittedName>
        <fullName evidence="4">HD domain-containing protein</fullName>
    </submittedName>
</protein>
<evidence type="ECO:0000313" key="5">
    <source>
        <dbReference type="Proteomes" id="UP000294865"/>
    </source>
</evidence>
<organism evidence="4 5">
    <name type="scientific">Macrococcoides canis</name>
    <dbReference type="NCBI Taxonomy" id="1855823"/>
    <lineage>
        <taxon>Bacteria</taxon>
        <taxon>Bacillati</taxon>
        <taxon>Bacillota</taxon>
        <taxon>Bacilli</taxon>
        <taxon>Bacillales</taxon>
        <taxon>Staphylococcaceae</taxon>
        <taxon>Macrococcoides</taxon>
    </lineage>
</organism>
<evidence type="ECO:0000256" key="1">
    <source>
        <dbReference type="ARBA" id="ARBA00022723"/>
    </source>
</evidence>
<dbReference type="GO" id="GO:0046872">
    <property type="term" value="F:metal ion binding"/>
    <property type="evidence" value="ECO:0007669"/>
    <property type="project" value="UniProtKB-KW"/>
</dbReference>
<dbReference type="InterPro" id="IPR006674">
    <property type="entry name" value="HD_domain"/>
</dbReference>
<dbReference type="GO" id="GO:0005737">
    <property type="term" value="C:cytoplasm"/>
    <property type="evidence" value="ECO:0007669"/>
    <property type="project" value="TreeGrafter"/>
</dbReference>
<dbReference type="SUPFAM" id="SSF109604">
    <property type="entry name" value="HD-domain/PDEase-like"/>
    <property type="match status" value="1"/>
</dbReference>
<sequence length="204" mass="23345">MNISKITKEDMMTIQEVAEFARQIEKLKTVKRRSGTLDGRFENSAEHSWQAALIANEFMPYYPESIDISIVTRMLLVHDLGEIYAGDTWVFDDVGKSDAFERELASLKKVIASLPEASQASILSLWESFERGESHEAKFARIIDALIALINLHEVSEVNYNPYNLTRSQVVRKKQFIGEDAPEIWKYAHDLIHQCVQKGLLIDE</sequence>
<gene>
    <name evidence="4" type="ORF">ETI04_10125</name>
</gene>
<evidence type="ECO:0000259" key="3">
    <source>
        <dbReference type="Pfam" id="PF13023"/>
    </source>
</evidence>
<feature type="domain" description="HD" evidence="3">
    <location>
        <begin position="24"/>
        <end position="185"/>
    </location>
</feature>
<name>A0A4R6C3Z5_9STAP</name>
<comment type="caution">
    <text evidence="4">The sequence shown here is derived from an EMBL/GenBank/DDBJ whole genome shotgun (WGS) entry which is preliminary data.</text>
</comment>
<dbReference type="Proteomes" id="UP000294865">
    <property type="component" value="Unassembled WGS sequence"/>
</dbReference>
<dbReference type="GO" id="GO:0002953">
    <property type="term" value="F:5'-deoxynucleotidase activity"/>
    <property type="evidence" value="ECO:0007669"/>
    <property type="project" value="InterPro"/>
</dbReference>
<dbReference type="InterPro" id="IPR039356">
    <property type="entry name" value="YfbR/HDDC2"/>
</dbReference>
<reference evidence="4 5" key="1">
    <citation type="submission" date="2019-01" db="EMBL/GenBank/DDBJ databases">
        <title>Draft genome sequences of Macrococcus caseolyticus, Macrococcus canis, Macrococcus bohemicus and Macrococcus goetzii.</title>
        <authorList>
            <person name="Mazhar S."/>
            <person name="Altermann E."/>
            <person name="Hill C."/>
            <person name="Mcauliffe O."/>
        </authorList>
    </citation>
    <scope>NUCLEOTIDE SEQUENCE [LARGE SCALE GENOMIC DNA]</scope>
    <source>
        <strain evidence="4 5">DPC7162</strain>
    </source>
</reference>
<evidence type="ECO:0000256" key="2">
    <source>
        <dbReference type="ARBA" id="ARBA00022801"/>
    </source>
</evidence>
<dbReference type="PANTHER" id="PTHR11845:SF13">
    <property type="entry name" value="5'-DEOXYNUCLEOTIDASE HDDC2"/>
    <property type="match status" value="1"/>
</dbReference>
<dbReference type="EMBL" id="SDQG01000007">
    <property type="protein sequence ID" value="TDM16002.1"/>
    <property type="molecule type" value="Genomic_DNA"/>
</dbReference>
<keyword evidence="2" id="KW-0378">Hydrolase</keyword>
<dbReference type="Pfam" id="PF13023">
    <property type="entry name" value="HD_3"/>
    <property type="match status" value="1"/>
</dbReference>